<dbReference type="EMBL" id="FOLE01000007">
    <property type="protein sequence ID" value="SFC63676.1"/>
    <property type="molecule type" value="Genomic_DNA"/>
</dbReference>
<sequence>MVFTCSLFAKGFAYSILVMLKKWIIASAIIVGLSATLPAHTTSSGLSQHEWVDSVYNSLTPRQRLGQLFMVAAYSNKDAAHKQELSKLVTEYNIGGLIFFQGGPMRQARMTNDLQAQAKVPMLIGMDAEWGLAMRLDSTISFPRQMTLGAIADNAYIFKMGAEIARQCKRMGVHVNFAPVVDVNSNPNNPVIGMRSFGESKELVAAKGSAYMRGLQNYGVMANAKHFPGHGDTDADSHISLPVIKHSKERLDEVELFPFKRLIADSVKSIMVGHLHVPAYDKANNRAATLSKNIVTNILKKQLGFKGLIFTDALNMKGVSSYYKPGEVDVKALLAGNDVLLFAEDVPEAINQIEKAVKGRDIQGKEIEKRVKKILAAKYWAGLNKYQPIEQSNLYKDLHMAQSEALVQELYGKAVTITKNDYKWLPFKTLDTTRFTSLAIGADKTNTFQKMLSNYAPFEHFHTTGRSKDFDTLASRFKGKRRTIIVSFHKINGSSSRNYGISDTAVAFLKKLQEKHNVVVVVFGNPYSLRNFKDFPAVVCAYEDNKYTHAVTPQVLFGAIESEATLPVTVAPNMKLGTGLPTLALNRLRYGYPEEVQMNGDILARIDSLANLIIKQKATPGCQVLVAKDGVVVYDKSFGYLTYDTTQAAVSDSTIYDIASITKVASTLQAVMYLYERGKLDIMAKASDYLPELVGTNKESLVISDILTHQAGLQPYIPYWKKTIKSVSVSEVYYCNSKDNWFTNEVAPGIFSMKTMEDSLWIWTIKSDLLEKNKRGVYDYKYSDLGFYIMKRVAEKLLDMPIDKFNAQTFYDPLGLATMTFKPLEKFPATMIAPTEKDVLFRGKLIQGTVHDQGAAMFGGVAGHAGLFSNAHDLAVLMQMNMQAGYYGGIQYFAPSVMPVFTKKFFDRNRRGLGWDKPLPRGGGPVSKMASASTFGHTGFTGTAAWADPDHGLVFIFLSNRVYPDAENVKLISGNIRPKIQDIIYESISANYPNVIGKHGTN</sequence>
<proteinExistence type="inferred from homology"/>
<dbReference type="STRING" id="927664.SAMN05421780_107188"/>
<evidence type="ECO:0000256" key="4">
    <source>
        <dbReference type="ARBA" id="ARBA00022801"/>
    </source>
</evidence>
<keyword evidence="4" id="KW-0378">Hydrolase</keyword>
<dbReference type="PANTHER" id="PTHR30480">
    <property type="entry name" value="BETA-HEXOSAMINIDASE-RELATED"/>
    <property type="match status" value="1"/>
</dbReference>
<dbReference type="EC" id="3.2.1.52" evidence="3"/>
<accession>A0A1I1KS86</accession>
<dbReference type="InterPro" id="IPR012338">
    <property type="entry name" value="Beta-lactam/transpept-like"/>
</dbReference>
<evidence type="ECO:0000259" key="7">
    <source>
        <dbReference type="Pfam" id="PF00933"/>
    </source>
</evidence>
<name>A0A1I1KS86_9BACT</name>
<dbReference type="Pfam" id="PF00933">
    <property type="entry name" value="Glyco_hydro_3"/>
    <property type="match status" value="1"/>
</dbReference>
<dbReference type="GO" id="GO:0005975">
    <property type="term" value="P:carbohydrate metabolic process"/>
    <property type="evidence" value="ECO:0007669"/>
    <property type="project" value="InterPro"/>
</dbReference>
<evidence type="ECO:0000259" key="6">
    <source>
        <dbReference type="Pfam" id="PF00144"/>
    </source>
</evidence>
<dbReference type="PRINTS" id="PR00133">
    <property type="entry name" value="GLHYDRLASE3"/>
</dbReference>
<evidence type="ECO:0000256" key="2">
    <source>
        <dbReference type="ARBA" id="ARBA00005336"/>
    </source>
</evidence>
<keyword evidence="5" id="KW-0326">Glycosidase</keyword>
<dbReference type="GO" id="GO:0009254">
    <property type="term" value="P:peptidoglycan turnover"/>
    <property type="evidence" value="ECO:0007669"/>
    <property type="project" value="TreeGrafter"/>
</dbReference>
<dbReference type="PROSITE" id="PS00775">
    <property type="entry name" value="GLYCOSYL_HYDROL_F3"/>
    <property type="match status" value="1"/>
</dbReference>
<dbReference type="Gene3D" id="3.20.20.300">
    <property type="entry name" value="Glycoside hydrolase, family 3, N-terminal domain"/>
    <property type="match status" value="1"/>
</dbReference>
<evidence type="ECO:0000313" key="9">
    <source>
        <dbReference type="Proteomes" id="UP000199514"/>
    </source>
</evidence>
<dbReference type="Gene3D" id="3.40.710.10">
    <property type="entry name" value="DD-peptidase/beta-lactamase superfamily"/>
    <property type="match status" value="1"/>
</dbReference>
<dbReference type="InterPro" id="IPR001466">
    <property type="entry name" value="Beta-lactam-related"/>
</dbReference>
<evidence type="ECO:0000256" key="1">
    <source>
        <dbReference type="ARBA" id="ARBA00001231"/>
    </source>
</evidence>
<dbReference type="Pfam" id="PF00144">
    <property type="entry name" value="Beta-lactamase"/>
    <property type="match status" value="1"/>
</dbReference>
<dbReference type="SUPFAM" id="SSF56601">
    <property type="entry name" value="beta-lactamase/transpeptidase-like"/>
    <property type="match status" value="1"/>
</dbReference>
<dbReference type="InterPro" id="IPR019800">
    <property type="entry name" value="Glyco_hydro_3_AS"/>
</dbReference>
<dbReference type="InterPro" id="IPR036962">
    <property type="entry name" value="Glyco_hydro_3_N_sf"/>
</dbReference>
<evidence type="ECO:0000256" key="3">
    <source>
        <dbReference type="ARBA" id="ARBA00012663"/>
    </source>
</evidence>
<reference evidence="8 9" key="1">
    <citation type="submission" date="2016-10" db="EMBL/GenBank/DDBJ databases">
        <authorList>
            <person name="de Groot N.N."/>
        </authorList>
    </citation>
    <scope>NUCLEOTIDE SEQUENCE [LARGE SCALE GENOMIC DNA]</scope>
    <source>
        <strain evidence="8 9">DSM 6793</strain>
    </source>
</reference>
<dbReference type="Proteomes" id="UP000199514">
    <property type="component" value="Unassembled WGS sequence"/>
</dbReference>
<dbReference type="InterPro" id="IPR050226">
    <property type="entry name" value="NagZ_Beta-hexosaminidase"/>
</dbReference>
<comment type="catalytic activity">
    <reaction evidence="1">
        <text>Hydrolysis of terminal non-reducing N-acetyl-D-hexosamine residues in N-acetyl-beta-D-hexosaminides.</text>
        <dbReference type="EC" id="3.2.1.52"/>
    </reaction>
</comment>
<dbReference type="GO" id="GO:0004563">
    <property type="term" value="F:beta-N-acetylhexosaminidase activity"/>
    <property type="evidence" value="ECO:0007669"/>
    <property type="project" value="UniProtKB-EC"/>
</dbReference>
<organism evidence="8 9">
    <name type="scientific">Flexibacter flexilis DSM 6793</name>
    <dbReference type="NCBI Taxonomy" id="927664"/>
    <lineage>
        <taxon>Bacteria</taxon>
        <taxon>Pseudomonadati</taxon>
        <taxon>Bacteroidota</taxon>
        <taxon>Cytophagia</taxon>
        <taxon>Cytophagales</taxon>
        <taxon>Flexibacteraceae</taxon>
        <taxon>Flexibacter</taxon>
    </lineage>
</organism>
<dbReference type="InterPro" id="IPR017853">
    <property type="entry name" value="GH"/>
</dbReference>
<protein>
    <recommendedName>
        <fullName evidence="3">beta-N-acetylhexosaminidase</fullName>
        <ecNumber evidence="3">3.2.1.52</ecNumber>
    </recommendedName>
</protein>
<comment type="similarity">
    <text evidence="2">Belongs to the glycosyl hydrolase 3 family.</text>
</comment>
<gene>
    <name evidence="8" type="ORF">SAMN05421780_107188</name>
</gene>
<dbReference type="Gene3D" id="3.40.50.1700">
    <property type="entry name" value="Glycoside hydrolase family 3 C-terminal domain"/>
    <property type="match status" value="1"/>
</dbReference>
<feature type="domain" description="Beta-lactamase-related" evidence="6">
    <location>
        <begin position="614"/>
        <end position="967"/>
    </location>
</feature>
<dbReference type="AlphaFoldDB" id="A0A1I1KS86"/>
<keyword evidence="9" id="KW-1185">Reference proteome</keyword>
<feature type="domain" description="Glycoside hydrolase family 3 N-terminal" evidence="7">
    <location>
        <begin position="62"/>
        <end position="375"/>
    </location>
</feature>
<dbReference type="PANTHER" id="PTHR30480:SF13">
    <property type="entry name" value="BETA-HEXOSAMINIDASE"/>
    <property type="match status" value="1"/>
</dbReference>
<evidence type="ECO:0000313" key="8">
    <source>
        <dbReference type="EMBL" id="SFC63676.1"/>
    </source>
</evidence>
<dbReference type="InterPro" id="IPR001764">
    <property type="entry name" value="Glyco_hydro_3_N"/>
</dbReference>
<evidence type="ECO:0000256" key="5">
    <source>
        <dbReference type="ARBA" id="ARBA00023295"/>
    </source>
</evidence>
<dbReference type="InterPro" id="IPR036881">
    <property type="entry name" value="Glyco_hydro_3_C_sf"/>
</dbReference>
<dbReference type="SUPFAM" id="SSF51445">
    <property type="entry name" value="(Trans)glycosidases"/>
    <property type="match status" value="1"/>
</dbReference>